<name>A0ABV2RRA9_BRAJP</name>
<dbReference type="Proteomes" id="UP001549291">
    <property type="component" value="Unassembled WGS sequence"/>
</dbReference>
<evidence type="ECO:0000313" key="1">
    <source>
        <dbReference type="EMBL" id="MET4719483.1"/>
    </source>
</evidence>
<dbReference type="EMBL" id="JBEPTQ010000002">
    <property type="protein sequence ID" value="MET4719483.1"/>
    <property type="molecule type" value="Genomic_DNA"/>
</dbReference>
<evidence type="ECO:0000313" key="2">
    <source>
        <dbReference type="Proteomes" id="UP001549291"/>
    </source>
</evidence>
<comment type="caution">
    <text evidence="1">The sequence shown here is derived from an EMBL/GenBank/DDBJ whole genome shotgun (WGS) entry which is preliminary data.</text>
</comment>
<keyword evidence="2" id="KW-1185">Reference proteome</keyword>
<accession>A0ABV2RRA9</accession>
<organism evidence="1 2">
    <name type="scientific">Bradyrhizobium japonicum</name>
    <dbReference type="NCBI Taxonomy" id="375"/>
    <lineage>
        <taxon>Bacteria</taxon>
        <taxon>Pseudomonadati</taxon>
        <taxon>Pseudomonadota</taxon>
        <taxon>Alphaproteobacteria</taxon>
        <taxon>Hyphomicrobiales</taxon>
        <taxon>Nitrobacteraceae</taxon>
        <taxon>Bradyrhizobium</taxon>
    </lineage>
</organism>
<gene>
    <name evidence="1" type="ORF">ABIF63_003589</name>
</gene>
<reference evidence="1 2" key="1">
    <citation type="submission" date="2024-06" db="EMBL/GenBank/DDBJ databases">
        <title>Genomic Encyclopedia of Type Strains, Phase V (KMG-V): Genome sequencing to study the core and pangenomes of soil and plant-associated prokaryotes.</title>
        <authorList>
            <person name="Whitman W."/>
        </authorList>
    </citation>
    <scope>NUCLEOTIDE SEQUENCE [LARGE SCALE GENOMIC DNA]</scope>
    <source>
        <strain evidence="1 2">USDA 160</strain>
    </source>
</reference>
<dbReference type="RefSeq" id="WP_244436908.1">
    <property type="nucleotide sequence ID" value="NZ_CP066351.1"/>
</dbReference>
<protein>
    <submittedName>
        <fullName evidence="1">Uncharacterized protein</fullName>
    </submittedName>
</protein>
<sequence length="290" mass="32957">MNTGNKRAKGPDIGLHQAMQLCQFDGRKRLEFIAEGLPIILRSAESFWQASEQLRSHGREAAVLEGYAKEEAAKVLILMDAVRCPPKLIASKLNRIVGWFYDHLARLIYAEAALWRPTNLAQLREYVDRHRHGHYVDGYAGEYIMSNSTVYERESRLYVDVEAYQDGTLKWSAPRDPNVGGVPFGPFMPAALRVAGAMEQVGMFTPKALKVVSEIWGSLEYNDKEDHHEGAKLTEQVLARLHAEGLLPATADEKHAAILYDDWQIPMYNLDFSLIPVTREELEVEQEREY</sequence>
<proteinExistence type="predicted"/>